<dbReference type="EMBL" id="CP127294">
    <property type="protein sequence ID" value="WIX81149.1"/>
    <property type="molecule type" value="Genomic_DNA"/>
</dbReference>
<sequence>MPFLHPALEKAAATLEPLRKAGARLGAPDPVAALQQIDCSPPAIRESARTLSTGRDVLVTARLAFESGAHRAERRWGGEPAALFRTRADELDVHYRQAAEAAARTAAVGLDLADLLDRLAAETAAQVTYVASSAGAAAVAVLAGDRSTETVQPVLDACTAVVRAVQTGVSTILETISFLEPFGTPVLPFD</sequence>
<dbReference type="AlphaFoldDB" id="A0A9Y2IJM3"/>
<dbReference type="RefSeq" id="WP_285971759.1">
    <property type="nucleotide sequence ID" value="NZ_CP127294.1"/>
</dbReference>
<accession>A0A9Y2IJM3</accession>
<protein>
    <submittedName>
        <fullName evidence="1">Uncharacterized protein</fullName>
    </submittedName>
</protein>
<reference evidence="1 2" key="1">
    <citation type="submission" date="2023-06" db="EMBL/GenBank/DDBJ databases">
        <authorList>
            <person name="Oyuntsetseg B."/>
            <person name="Kim S.B."/>
        </authorList>
    </citation>
    <scope>NUCLEOTIDE SEQUENCE [LARGE SCALE GENOMIC DNA]</scope>
    <source>
        <strain evidence="1 2">2-15</strain>
    </source>
</reference>
<evidence type="ECO:0000313" key="2">
    <source>
        <dbReference type="Proteomes" id="UP001236014"/>
    </source>
</evidence>
<proteinExistence type="predicted"/>
<organism evidence="1 2">
    <name type="scientific">Amycolatopsis carbonis</name>
    <dbReference type="NCBI Taxonomy" id="715471"/>
    <lineage>
        <taxon>Bacteria</taxon>
        <taxon>Bacillati</taxon>
        <taxon>Actinomycetota</taxon>
        <taxon>Actinomycetes</taxon>
        <taxon>Pseudonocardiales</taxon>
        <taxon>Pseudonocardiaceae</taxon>
        <taxon>Amycolatopsis</taxon>
    </lineage>
</organism>
<evidence type="ECO:0000313" key="1">
    <source>
        <dbReference type="EMBL" id="WIX81149.1"/>
    </source>
</evidence>
<dbReference type="KEGG" id="acab:QRX50_10490"/>
<keyword evidence="2" id="KW-1185">Reference proteome</keyword>
<gene>
    <name evidence="1" type="ORF">QRX50_10490</name>
</gene>
<name>A0A9Y2IJM3_9PSEU</name>
<dbReference type="Proteomes" id="UP001236014">
    <property type="component" value="Chromosome"/>
</dbReference>